<feature type="compositionally biased region" description="Polar residues" evidence="1">
    <location>
        <begin position="68"/>
        <end position="78"/>
    </location>
</feature>
<sequence length="337" mass="38408">MPSYSLFNDSKSLEDDNNETFFSVGDRFSILPNTIEPKKILFPSAEKNSFHTPKGEITPRANKKEETTPNSDQENKPSNGFHRKQIGQFSFDLGSKTSSSRNRNLSAFTKVSNFLREEKFTDPIEHNSSIISIQSNFAVNPMFPSDIMGTAFDKASADIELLLDDFKKNVSLIKERSNIPTSKWDIKKHTLSEEFLKLNDNSSLNVFPTKPATQHLFDKGKYQHAVDTIINSIPQTNCQVPCTPQFSYQVPMTQQYGNGMPIYPPQQYYPQQNMFQPPSQQSVSNVSQTNISQQQHLPNVKVQEIEKTEEEIVAEEEMDRKILSTLEKLSRVEDILI</sequence>
<dbReference type="WBParaSite" id="PTRK_0000856200.1">
    <property type="protein sequence ID" value="PTRK_0000856200.1"/>
    <property type="gene ID" value="PTRK_0000856200"/>
</dbReference>
<evidence type="ECO:0000313" key="2">
    <source>
        <dbReference type="Proteomes" id="UP000038045"/>
    </source>
</evidence>
<name>A0A0N4ZKC9_PARTI</name>
<dbReference type="Proteomes" id="UP000038045">
    <property type="component" value="Unplaced"/>
</dbReference>
<protein>
    <submittedName>
        <fullName evidence="3">Uncharacterized protein</fullName>
    </submittedName>
</protein>
<organism evidence="2 3">
    <name type="scientific">Parastrongyloides trichosuri</name>
    <name type="common">Possum-specific nematode worm</name>
    <dbReference type="NCBI Taxonomy" id="131310"/>
    <lineage>
        <taxon>Eukaryota</taxon>
        <taxon>Metazoa</taxon>
        <taxon>Ecdysozoa</taxon>
        <taxon>Nematoda</taxon>
        <taxon>Chromadorea</taxon>
        <taxon>Rhabditida</taxon>
        <taxon>Tylenchina</taxon>
        <taxon>Panagrolaimomorpha</taxon>
        <taxon>Strongyloidoidea</taxon>
        <taxon>Strongyloididae</taxon>
        <taxon>Parastrongyloides</taxon>
    </lineage>
</organism>
<accession>A0A0N4ZKC9</accession>
<evidence type="ECO:0000256" key="1">
    <source>
        <dbReference type="SAM" id="MobiDB-lite"/>
    </source>
</evidence>
<dbReference type="AlphaFoldDB" id="A0A0N4ZKC9"/>
<keyword evidence="2" id="KW-1185">Reference proteome</keyword>
<evidence type="ECO:0000313" key="3">
    <source>
        <dbReference type="WBParaSite" id="PTRK_0000856200.1"/>
    </source>
</evidence>
<feature type="region of interest" description="Disordered" evidence="1">
    <location>
        <begin position="42"/>
        <end position="83"/>
    </location>
</feature>
<reference evidence="3" key="1">
    <citation type="submission" date="2017-02" db="UniProtKB">
        <authorList>
            <consortium name="WormBaseParasite"/>
        </authorList>
    </citation>
    <scope>IDENTIFICATION</scope>
</reference>
<proteinExistence type="predicted"/>